<gene>
    <name evidence="2" type="ORF">A2806_03155</name>
</gene>
<name>A0A1G2PIV6_9BACT</name>
<evidence type="ECO:0000313" key="2">
    <source>
        <dbReference type="EMBL" id="OHA47571.1"/>
    </source>
</evidence>
<evidence type="ECO:0000313" key="3">
    <source>
        <dbReference type="Proteomes" id="UP000177629"/>
    </source>
</evidence>
<organism evidence="2 3">
    <name type="scientific">Candidatus Terrybacteria bacterium RIFCSPHIGHO2_01_FULL_48_17</name>
    <dbReference type="NCBI Taxonomy" id="1802362"/>
    <lineage>
        <taxon>Bacteria</taxon>
        <taxon>Candidatus Terryibacteriota</taxon>
    </lineage>
</organism>
<dbReference type="Pfam" id="PF14213">
    <property type="entry name" value="DUF4325"/>
    <property type="match status" value="1"/>
</dbReference>
<evidence type="ECO:0000259" key="1">
    <source>
        <dbReference type="Pfam" id="PF14213"/>
    </source>
</evidence>
<dbReference type="AlphaFoldDB" id="A0A1G2PIV6"/>
<dbReference type="EMBL" id="MHSS01000016">
    <property type="protein sequence ID" value="OHA47571.1"/>
    <property type="molecule type" value="Genomic_DNA"/>
</dbReference>
<dbReference type="Proteomes" id="UP000177629">
    <property type="component" value="Unassembled WGS sequence"/>
</dbReference>
<comment type="caution">
    <text evidence="2">The sequence shown here is derived from an EMBL/GenBank/DDBJ whole genome shotgun (WGS) entry which is preliminary data.</text>
</comment>
<sequence>MRIHLVKFGKVLISRPAGKEAFLAIRPTLDPNAGVIEIDFSGIISFSPSWADEFFSGLKSMYRNMEYLPTDNKSVIATLKILALK</sequence>
<dbReference type="InterPro" id="IPR025474">
    <property type="entry name" value="DUF4325"/>
</dbReference>
<reference evidence="2 3" key="1">
    <citation type="journal article" date="2016" name="Nat. Commun.">
        <title>Thousands of microbial genomes shed light on interconnected biogeochemical processes in an aquifer system.</title>
        <authorList>
            <person name="Anantharaman K."/>
            <person name="Brown C.T."/>
            <person name="Hug L.A."/>
            <person name="Sharon I."/>
            <person name="Castelle C.J."/>
            <person name="Probst A.J."/>
            <person name="Thomas B.C."/>
            <person name="Singh A."/>
            <person name="Wilkins M.J."/>
            <person name="Karaoz U."/>
            <person name="Brodie E.L."/>
            <person name="Williams K.H."/>
            <person name="Hubbard S.S."/>
            <person name="Banfield J.F."/>
        </authorList>
    </citation>
    <scope>NUCLEOTIDE SEQUENCE [LARGE SCALE GENOMIC DNA]</scope>
</reference>
<feature type="domain" description="DUF4325" evidence="1">
    <location>
        <begin position="36"/>
        <end position="64"/>
    </location>
</feature>
<protein>
    <recommendedName>
        <fullName evidence="1">DUF4325 domain-containing protein</fullName>
    </recommendedName>
</protein>
<dbReference type="STRING" id="1802362.A2806_03155"/>
<proteinExistence type="predicted"/>
<accession>A0A1G2PIV6</accession>